<dbReference type="Gene3D" id="3.30.450.20">
    <property type="entry name" value="PAS domain"/>
    <property type="match status" value="1"/>
</dbReference>
<dbReference type="InterPro" id="IPR000160">
    <property type="entry name" value="GGDEF_dom"/>
</dbReference>
<dbReference type="Pfam" id="PF08447">
    <property type="entry name" value="PAS_3"/>
    <property type="match status" value="1"/>
</dbReference>
<proteinExistence type="predicted"/>
<dbReference type="InterPro" id="IPR043128">
    <property type="entry name" value="Rev_trsase/Diguanyl_cyclase"/>
</dbReference>
<evidence type="ECO:0000259" key="1">
    <source>
        <dbReference type="PROSITE" id="PS50887"/>
    </source>
</evidence>
<sequence length="704" mass="84491">MEERIKQDIAMDSQLGFWGMEIFSDGSRNMYGDEVFYYIIGMEEKLSPKQVHKFWLERVHPDYIQYVQNAAKKMISGQKTEVEYLWNHPELGWILVRCGGRLDRKTDTSILIRGYHHNIGDILKYDMDRFHTHEVLDVYKFSKYAPYLLGAYDEIFEIDPTTYYVRTIAYKKEKYLPIIQNYFNKDVIQKRVYEKDKERVLQFFSMESIQEMKNSKYPKSIEFRTQILEQTFIWVRGMAFWITFNGQDKILFVTKDIEDQKRIDLLTKDNEDIIQSLVSDKAAILDINLVTQQTKFLKYDKRQEIDDILPLEAFKEKFIRIYLTMDKEELFREFLSIEMLKECARNKKEKSIDLKFRKSEFEYEWIRFTILVPPNTEDRVFLLIRNIHQEQLLQYIMENFVYQSCEQLYYIDLKNDWFIQFSGNVKRTDRIHAKGSGYKKRMEQFVEQFISIEDRDRVKEQMDPDNILRQLEANGYVSFTTGFLEEDEKKQKKYTRKRIQIQYYDKENQIILMQSMDITKFYLQQEKVNLELEKAKIKAKMDFLTGLYNRLGCEEMIQSYIEERKENQYSAFVLFDLDNFKLINDYLGHQKGDEVLKIIAQILKSNFRETDIIARLGGDEFVVFLKDIRNKEDIEQIIAPVLDQMNLAYFSKKGKIHVSASAGITFVEKNQKVEFSTLYKEADMAMYYAKNMGKNNYQIYSYVF</sequence>
<evidence type="ECO:0000313" key="3">
    <source>
        <dbReference type="Proteomes" id="UP000823618"/>
    </source>
</evidence>
<protein>
    <submittedName>
        <fullName evidence="2">GGDEF domain-containing protein</fullName>
    </submittedName>
</protein>
<dbReference type="InterPro" id="IPR013655">
    <property type="entry name" value="PAS_fold_3"/>
</dbReference>
<dbReference type="PANTHER" id="PTHR46663">
    <property type="entry name" value="DIGUANYLATE CYCLASE DGCT-RELATED"/>
    <property type="match status" value="1"/>
</dbReference>
<reference evidence="2" key="1">
    <citation type="submission" date="2020-10" db="EMBL/GenBank/DDBJ databases">
        <authorList>
            <person name="Gilroy R."/>
        </authorList>
    </citation>
    <scope>NUCLEOTIDE SEQUENCE</scope>
    <source>
        <strain evidence="2">E3-2379</strain>
    </source>
</reference>
<reference evidence="2" key="2">
    <citation type="journal article" date="2021" name="PeerJ">
        <title>Extensive microbial diversity within the chicken gut microbiome revealed by metagenomics and culture.</title>
        <authorList>
            <person name="Gilroy R."/>
            <person name="Ravi A."/>
            <person name="Getino M."/>
            <person name="Pursley I."/>
            <person name="Horton D.L."/>
            <person name="Alikhan N.F."/>
            <person name="Baker D."/>
            <person name="Gharbi K."/>
            <person name="Hall N."/>
            <person name="Watson M."/>
            <person name="Adriaenssens E.M."/>
            <person name="Foster-Nyarko E."/>
            <person name="Jarju S."/>
            <person name="Secka A."/>
            <person name="Antonio M."/>
            <person name="Oren A."/>
            <person name="Chaudhuri R.R."/>
            <person name="La Ragione R."/>
            <person name="Hildebrand F."/>
            <person name="Pallen M.J."/>
        </authorList>
    </citation>
    <scope>NUCLEOTIDE SEQUENCE</scope>
    <source>
        <strain evidence="2">E3-2379</strain>
    </source>
</reference>
<dbReference type="InterPro" id="IPR029787">
    <property type="entry name" value="Nucleotide_cyclase"/>
</dbReference>
<dbReference type="EMBL" id="JADIML010000112">
    <property type="protein sequence ID" value="MBO8463077.1"/>
    <property type="molecule type" value="Genomic_DNA"/>
</dbReference>
<dbReference type="Gene3D" id="3.30.70.270">
    <property type="match status" value="1"/>
</dbReference>
<name>A0A9D9I015_9FIRM</name>
<dbReference type="PANTHER" id="PTHR46663:SF2">
    <property type="entry name" value="GGDEF DOMAIN-CONTAINING PROTEIN"/>
    <property type="match status" value="1"/>
</dbReference>
<dbReference type="Proteomes" id="UP000823618">
    <property type="component" value="Unassembled WGS sequence"/>
</dbReference>
<dbReference type="SMART" id="SM00267">
    <property type="entry name" value="GGDEF"/>
    <property type="match status" value="1"/>
</dbReference>
<gene>
    <name evidence="2" type="ORF">IAC13_04015</name>
</gene>
<dbReference type="NCBIfam" id="TIGR00254">
    <property type="entry name" value="GGDEF"/>
    <property type="match status" value="1"/>
</dbReference>
<dbReference type="InterPro" id="IPR052163">
    <property type="entry name" value="DGC-Regulatory_Protein"/>
</dbReference>
<organism evidence="2 3">
    <name type="scientific">Candidatus Scybalomonas excrementavium</name>
    <dbReference type="NCBI Taxonomy" id="2840943"/>
    <lineage>
        <taxon>Bacteria</taxon>
        <taxon>Bacillati</taxon>
        <taxon>Bacillota</taxon>
        <taxon>Clostridia</taxon>
        <taxon>Lachnospirales</taxon>
        <taxon>Lachnospiraceae</taxon>
        <taxon>Lachnospiraceae incertae sedis</taxon>
        <taxon>Candidatus Scybalomonas</taxon>
    </lineage>
</organism>
<feature type="domain" description="GGDEF" evidence="1">
    <location>
        <begin position="568"/>
        <end position="702"/>
    </location>
</feature>
<evidence type="ECO:0000313" key="2">
    <source>
        <dbReference type="EMBL" id="MBO8463077.1"/>
    </source>
</evidence>
<comment type="caution">
    <text evidence="2">The sequence shown here is derived from an EMBL/GenBank/DDBJ whole genome shotgun (WGS) entry which is preliminary data.</text>
</comment>
<dbReference type="AlphaFoldDB" id="A0A9D9I015"/>
<dbReference type="SUPFAM" id="SSF55073">
    <property type="entry name" value="Nucleotide cyclase"/>
    <property type="match status" value="1"/>
</dbReference>
<dbReference type="FunFam" id="3.30.70.270:FF:000001">
    <property type="entry name" value="Diguanylate cyclase domain protein"/>
    <property type="match status" value="1"/>
</dbReference>
<accession>A0A9D9I015</accession>
<dbReference type="PROSITE" id="PS50887">
    <property type="entry name" value="GGDEF"/>
    <property type="match status" value="1"/>
</dbReference>
<dbReference type="Pfam" id="PF00990">
    <property type="entry name" value="GGDEF"/>
    <property type="match status" value="1"/>
</dbReference>
<dbReference type="CDD" id="cd01949">
    <property type="entry name" value="GGDEF"/>
    <property type="match status" value="1"/>
</dbReference>